<proteinExistence type="predicted"/>
<dbReference type="EMBL" id="CAADGD010000097">
    <property type="protein sequence ID" value="VFK72130.1"/>
    <property type="molecule type" value="Genomic_DNA"/>
</dbReference>
<gene>
    <name evidence="1" type="ORF">BECKUNK1418H_GA0071006_109713</name>
</gene>
<organism evidence="1">
    <name type="scientific">Candidatus Kentrum sp. UNK</name>
    <dbReference type="NCBI Taxonomy" id="2126344"/>
    <lineage>
        <taxon>Bacteria</taxon>
        <taxon>Pseudomonadati</taxon>
        <taxon>Pseudomonadota</taxon>
        <taxon>Gammaproteobacteria</taxon>
        <taxon>Candidatus Kentrum</taxon>
    </lineage>
</organism>
<evidence type="ECO:0000313" key="1">
    <source>
        <dbReference type="EMBL" id="VFK72130.1"/>
    </source>
</evidence>
<protein>
    <submittedName>
        <fullName evidence="1">Uncharacterized protein</fullName>
    </submittedName>
</protein>
<reference evidence="1" key="1">
    <citation type="submission" date="2019-02" db="EMBL/GenBank/DDBJ databases">
        <authorList>
            <person name="Gruber-Vodicka R. H."/>
            <person name="Seah K. B. B."/>
        </authorList>
    </citation>
    <scope>NUCLEOTIDE SEQUENCE</scope>
    <source>
        <strain evidence="1">BECK_BY19</strain>
    </source>
</reference>
<name>A0A451B1H6_9GAMM</name>
<accession>A0A451B1H6</accession>
<sequence>MAGVERPQARAPQISELGLISLDPRHPVFSRRPQTIDVWSYLMPKFLNKVLLIATI</sequence>
<dbReference type="AlphaFoldDB" id="A0A451B1H6"/>